<protein>
    <submittedName>
        <fullName evidence="11">ATP-binding cassette transporter</fullName>
    </submittedName>
</protein>
<sequence>MDVPMEKREKDKIEEAHEQDEIERLVGDFVASQTASSERLGDIVFRDLSVVGAGVGHELVNNVPEALNRLLKLANPAAWWSRRPAPSRVLLRKFTGTIREGEMLMVVGRPGSGCTTALKAIANMREEYLAMEGDVWYGSFDAMTAKNTRPDQVAFVGEDDIHFPSLSVNTTLRFALNARHSTADPDRASHLKQDLETVLQLMGLEQASGVRIGNDHIRGISGGQRRRVSLAEAFCTRASLYCFDNPTRGLDSSTAIRFLNVLRKYTSHSRCTTVMSLYQASDVAVSLFDKILVLNEGHIAYYGPASSAKDYFETLGFYCSPRTSISDFLASMSGTPDGRTPQDGLQRPVPIRPADFEARFWESSFYRQSVDAAIAPQSTASLPKPSGYALPFYRQIYECTIRHYQIFLTDRGTWIAEATGTIVQALLLGTLFRDQQDVTQGLYTRCSALFFCVLIMGLQASAEFGNTFVQRPILLKQKALRFYRPGAYALGQILADIPWKFIFILYSLPIYWMINFQRTAGHFFTWLVCLYMGLMALSVMFRAIAVFTTSPTRAVLPVGLLLNVFIMYTGFYITPPGMKVWLSWIRYLDPMYYIFESIALNEIGDGNYQCSPDHIVPRGATYNDTTFQTCAVSGSVPGDLTLSGNLYILAEYGFKYIHKWRNVGINAAFFVFFAILVTIGMERFRNATERMSTIYYQKLPWTNTSTSDLADVEKPPVTTDLSGPDVASNDEAAVSRLETDQHVFAWQELSLELGDGKRLLHEVSGWLQPGSMTALMGMSGAGKTTLLDTLAQRINIGAVSGGLYLDGCPLPESMGRRTGFVHQNDIHLDSSTVREALQLSARLRRPESIPLEEKMAHVEVIIKLLEMEDIADAVIGVPGAGLNLERRKRVSIGVELAAKPDILLFLDEPTSGLDGNSALSIVQLMRKLSNAGQTILCTIHQPSSQMIEQFDSLLLLIPGGKTTYFGPLGPRCKTIIDYFARYTRPCRDTENPADYLLEVSSTTETDWFQIWKESPEFLYTQEQLRDLLQEKEDTSSSGSDKAFAVPYLEQLRVVTRRAFINYWRDSDYVLGKVQLNIWMGLMNGLTFLQLSNDLADSRGRMFSIFVSVITGPVLSLQIEPRFIILRDQFLARENESRVYHWSVFTISALLVEIPFTLIGGLIYWLLWHYMVGYYYTSDRAGYAFLMYELYSLFVASLAQLTAALFPTVLAAQTATGFVWLVVNTFNGPLSPPPLTPRGWRWFYNISPLFYYIEGIGTNAMHALDITCKGSEIQMFNAPLSETCASFAAEFFNMSKSTGYLINPGATDQCEYCSYADGDQYVTQYDFEYSQRGNNVGIFVGFILFNYTMAVVATYLIFIFKWRK</sequence>
<feature type="transmembrane region" description="Helical" evidence="9">
    <location>
        <begin position="1187"/>
        <end position="1211"/>
    </location>
</feature>
<evidence type="ECO:0000313" key="11">
    <source>
        <dbReference type="EMBL" id="OOQ85294.1"/>
    </source>
</evidence>
<dbReference type="EMBL" id="LJBN01000169">
    <property type="protein sequence ID" value="OOQ85294.1"/>
    <property type="molecule type" value="Genomic_DNA"/>
</dbReference>
<keyword evidence="3" id="KW-0813">Transport</keyword>
<evidence type="ECO:0000256" key="1">
    <source>
        <dbReference type="ARBA" id="ARBA00004141"/>
    </source>
</evidence>
<evidence type="ECO:0000256" key="9">
    <source>
        <dbReference type="SAM" id="Phobius"/>
    </source>
</evidence>
<feature type="domain" description="ABC transporter" evidence="10">
    <location>
        <begin position="737"/>
        <end position="984"/>
    </location>
</feature>
<feature type="transmembrane region" description="Helical" evidence="9">
    <location>
        <begin position="490"/>
        <end position="512"/>
    </location>
</feature>
<dbReference type="PROSITE" id="PS00211">
    <property type="entry name" value="ABC_TRANSPORTER_1"/>
    <property type="match status" value="1"/>
</dbReference>
<evidence type="ECO:0000256" key="6">
    <source>
        <dbReference type="ARBA" id="ARBA00022840"/>
    </source>
</evidence>
<keyword evidence="8 9" id="KW-0472">Membrane</keyword>
<dbReference type="GO" id="GO:0016020">
    <property type="term" value="C:membrane"/>
    <property type="evidence" value="ECO:0007669"/>
    <property type="project" value="UniProtKB-SubCell"/>
</dbReference>
<dbReference type="GO" id="GO:0005524">
    <property type="term" value="F:ATP binding"/>
    <property type="evidence" value="ECO:0007669"/>
    <property type="project" value="UniProtKB-KW"/>
</dbReference>
<keyword evidence="7 9" id="KW-1133">Transmembrane helix</keyword>
<dbReference type="InterPro" id="IPR010929">
    <property type="entry name" value="PDR_CDR_ABC"/>
</dbReference>
<accession>A0A1S9RID9</accession>
<dbReference type="Gene3D" id="3.40.50.300">
    <property type="entry name" value="P-loop containing nucleotide triphosphate hydrolases"/>
    <property type="match status" value="2"/>
</dbReference>
<evidence type="ECO:0000259" key="10">
    <source>
        <dbReference type="PROSITE" id="PS50893"/>
    </source>
</evidence>
<dbReference type="InterPro" id="IPR027417">
    <property type="entry name" value="P-loop_NTPase"/>
</dbReference>
<feature type="transmembrane region" description="Helical" evidence="9">
    <location>
        <begin position="554"/>
        <end position="573"/>
    </location>
</feature>
<feature type="transmembrane region" description="Helical" evidence="9">
    <location>
        <begin position="1138"/>
        <end position="1166"/>
    </location>
</feature>
<evidence type="ECO:0000256" key="4">
    <source>
        <dbReference type="ARBA" id="ARBA00022692"/>
    </source>
</evidence>
<dbReference type="CDD" id="cd03232">
    <property type="entry name" value="ABCG_PDR_domain2"/>
    <property type="match status" value="1"/>
</dbReference>
<evidence type="ECO:0000256" key="7">
    <source>
        <dbReference type="ARBA" id="ARBA00022989"/>
    </source>
</evidence>
<dbReference type="FunFam" id="3.40.50.300:FF:000054">
    <property type="entry name" value="ABC multidrug transporter atrF"/>
    <property type="match status" value="1"/>
</dbReference>
<dbReference type="InterPro" id="IPR013525">
    <property type="entry name" value="ABC2_TM"/>
</dbReference>
<dbReference type="InterPro" id="IPR034001">
    <property type="entry name" value="ABCG_PDR_1"/>
</dbReference>
<organism evidence="11 12">
    <name type="scientific">Penicillium brasilianum</name>
    <dbReference type="NCBI Taxonomy" id="104259"/>
    <lineage>
        <taxon>Eukaryota</taxon>
        <taxon>Fungi</taxon>
        <taxon>Dikarya</taxon>
        <taxon>Ascomycota</taxon>
        <taxon>Pezizomycotina</taxon>
        <taxon>Eurotiomycetes</taxon>
        <taxon>Eurotiomycetidae</taxon>
        <taxon>Eurotiales</taxon>
        <taxon>Aspergillaceae</taxon>
        <taxon>Penicillium</taxon>
    </lineage>
</organism>
<dbReference type="Pfam" id="PF01061">
    <property type="entry name" value="ABC2_membrane"/>
    <property type="match status" value="2"/>
</dbReference>
<keyword evidence="5" id="KW-0547">Nucleotide-binding</keyword>
<dbReference type="Pfam" id="PF00005">
    <property type="entry name" value="ABC_tran"/>
    <property type="match status" value="2"/>
</dbReference>
<evidence type="ECO:0000256" key="3">
    <source>
        <dbReference type="ARBA" id="ARBA00022448"/>
    </source>
</evidence>
<reference evidence="12" key="1">
    <citation type="submission" date="2015-09" db="EMBL/GenBank/DDBJ databases">
        <authorList>
            <person name="Fill T.P."/>
            <person name="Baretta J.F."/>
            <person name="de Almeida L.G."/>
            <person name="Rocha M."/>
            <person name="de Souza D.H."/>
            <person name="Malavazi I."/>
            <person name="Cerdeira L.T."/>
            <person name="Hong H."/>
            <person name="Samborskyy M."/>
            <person name="de Vasconcelos A.T."/>
            <person name="Leadlay P."/>
            <person name="Rodrigues-Filho E."/>
        </authorList>
    </citation>
    <scope>NUCLEOTIDE SEQUENCE [LARGE SCALE GENOMIC DNA]</scope>
    <source>
        <strain evidence="12">LaBioMMi 136</strain>
    </source>
</reference>
<dbReference type="GO" id="GO:0016887">
    <property type="term" value="F:ATP hydrolysis activity"/>
    <property type="evidence" value="ECO:0007669"/>
    <property type="project" value="InterPro"/>
</dbReference>
<feature type="transmembrane region" description="Helical" evidence="9">
    <location>
        <begin position="663"/>
        <end position="681"/>
    </location>
</feature>
<dbReference type="SMART" id="SM00382">
    <property type="entry name" value="AAA"/>
    <property type="match status" value="2"/>
</dbReference>
<dbReference type="PANTHER" id="PTHR19241">
    <property type="entry name" value="ATP-BINDING CASSETTE TRANSPORTER"/>
    <property type="match status" value="1"/>
</dbReference>
<comment type="caution">
    <text evidence="11">The sequence shown here is derived from an EMBL/GenBank/DDBJ whole genome shotgun (WGS) entry which is preliminary data.</text>
</comment>
<feature type="transmembrane region" description="Helical" evidence="9">
    <location>
        <begin position="1101"/>
        <end position="1118"/>
    </location>
</feature>
<evidence type="ECO:0000256" key="8">
    <source>
        <dbReference type="ARBA" id="ARBA00023136"/>
    </source>
</evidence>
<gene>
    <name evidence="11" type="ORF">PEBR_26518</name>
</gene>
<evidence type="ECO:0000256" key="2">
    <source>
        <dbReference type="ARBA" id="ARBA00006012"/>
    </source>
</evidence>
<feature type="domain" description="ABC transporter" evidence="10">
    <location>
        <begin position="71"/>
        <end position="321"/>
    </location>
</feature>
<dbReference type="PROSITE" id="PS50893">
    <property type="entry name" value="ABC_TRANSPORTER_2"/>
    <property type="match status" value="2"/>
</dbReference>
<comment type="similarity">
    <text evidence="2">Belongs to the ABC transporter superfamily. ABCG family. PDR (TC 3.A.1.205) subfamily.</text>
</comment>
<dbReference type="Pfam" id="PF06422">
    <property type="entry name" value="PDR_CDR"/>
    <property type="match status" value="2"/>
</dbReference>
<feature type="transmembrane region" description="Helical" evidence="9">
    <location>
        <begin position="1335"/>
        <end position="1359"/>
    </location>
</feature>
<evidence type="ECO:0000313" key="12">
    <source>
        <dbReference type="Proteomes" id="UP000190744"/>
    </source>
</evidence>
<dbReference type="GO" id="GO:0140359">
    <property type="term" value="F:ABC-type transporter activity"/>
    <property type="evidence" value="ECO:0007669"/>
    <property type="project" value="InterPro"/>
</dbReference>
<dbReference type="SUPFAM" id="SSF52540">
    <property type="entry name" value="P-loop containing nucleoside triphosphate hydrolases"/>
    <property type="match status" value="2"/>
</dbReference>
<name>A0A1S9RID9_PENBI</name>
<dbReference type="InterPro" id="IPR034003">
    <property type="entry name" value="ABCG_PDR_2"/>
</dbReference>
<keyword evidence="6 11" id="KW-0067">ATP-binding</keyword>
<dbReference type="CDD" id="cd03233">
    <property type="entry name" value="ABCG_PDR_domain1"/>
    <property type="match status" value="1"/>
</dbReference>
<dbReference type="InterPro" id="IPR003593">
    <property type="entry name" value="AAA+_ATPase"/>
</dbReference>
<dbReference type="Proteomes" id="UP000190744">
    <property type="component" value="Unassembled WGS sequence"/>
</dbReference>
<keyword evidence="4 9" id="KW-0812">Transmembrane</keyword>
<feature type="transmembrane region" description="Helical" evidence="9">
    <location>
        <begin position="524"/>
        <end position="547"/>
    </location>
</feature>
<dbReference type="InterPro" id="IPR003439">
    <property type="entry name" value="ABC_transporter-like_ATP-bd"/>
</dbReference>
<dbReference type="InterPro" id="IPR017871">
    <property type="entry name" value="ABC_transporter-like_CS"/>
</dbReference>
<evidence type="ECO:0000256" key="5">
    <source>
        <dbReference type="ARBA" id="ARBA00022741"/>
    </source>
</evidence>
<proteinExistence type="inferred from homology"/>
<comment type="subcellular location">
    <subcellularLocation>
        <location evidence="1">Membrane</location>
        <topology evidence="1">Multi-pass membrane protein</topology>
    </subcellularLocation>
</comment>